<feature type="transmembrane region" description="Helical" evidence="6">
    <location>
        <begin position="152"/>
        <end position="171"/>
    </location>
</feature>
<reference evidence="7 8" key="1">
    <citation type="submission" date="2020-04" db="EMBL/GenBank/DDBJ databases">
        <authorList>
            <person name="Wallbank WR R."/>
            <person name="Pardo Diaz C."/>
            <person name="Kozak K."/>
            <person name="Martin S."/>
            <person name="Jiggins C."/>
            <person name="Moest M."/>
            <person name="Warren A I."/>
            <person name="Byers J.R.P. K."/>
            <person name="Montejo-Kovacevich G."/>
            <person name="Yen C E."/>
        </authorList>
    </citation>
    <scope>NUCLEOTIDE SEQUENCE [LARGE SCALE GENOMIC DNA]</scope>
</reference>
<dbReference type="EMBL" id="CADEBC010000506">
    <property type="protein sequence ID" value="CAB3240761.1"/>
    <property type="molecule type" value="Genomic_DNA"/>
</dbReference>
<feature type="transmembrane region" description="Helical" evidence="6">
    <location>
        <begin position="108"/>
        <end position="129"/>
    </location>
</feature>
<evidence type="ECO:0000256" key="6">
    <source>
        <dbReference type="SAM" id="Phobius"/>
    </source>
</evidence>
<dbReference type="PRINTS" id="PR00783">
    <property type="entry name" value="MINTRINSICP"/>
</dbReference>
<dbReference type="PANTHER" id="PTHR19139:SF284">
    <property type="entry name" value="AQUAPORIN"/>
    <property type="match status" value="1"/>
</dbReference>
<comment type="caution">
    <text evidence="7">The sequence shown here is derived from an EMBL/GenBank/DDBJ whole genome shotgun (WGS) entry which is preliminary data.</text>
</comment>
<dbReference type="Gene3D" id="1.20.1080.10">
    <property type="entry name" value="Glycerol uptake facilitator protein"/>
    <property type="match status" value="1"/>
</dbReference>
<gene>
    <name evidence="7" type="ORF">APLA_LOCUS8367</name>
</gene>
<keyword evidence="2 5" id="KW-0812">Transmembrane</keyword>
<feature type="transmembrane region" description="Helical" evidence="6">
    <location>
        <begin position="224"/>
        <end position="247"/>
    </location>
</feature>
<dbReference type="SUPFAM" id="SSF81338">
    <property type="entry name" value="Aquaporin-like"/>
    <property type="match status" value="1"/>
</dbReference>
<evidence type="ECO:0000256" key="2">
    <source>
        <dbReference type="ARBA" id="ARBA00022692"/>
    </source>
</evidence>
<evidence type="ECO:0000256" key="5">
    <source>
        <dbReference type="RuleBase" id="RU000477"/>
    </source>
</evidence>
<dbReference type="AlphaFoldDB" id="A0A8S1A887"/>
<dbReference type="GO" id="GO:0015250">
    <property type="term" value="F:water channel activity"/>
    <property type="evidence" value="ECO:0007669"/>
    <property type="project" value="TreeGrafter"/>
</dbReference>
<sequence>MSWKGIKNVCGFKEMKNYNLVIRQLLSEFLGSLLYLSLVLSAGIGIKSTNDNEGRRLEHGTATVLIAVANGLAVASIITIFGHVSGAHINPAVTCGAMICKHIKPVKAVCYVVVQIVGGVAGAEIAYLLSSETIRGDLGSIIPYKHLREDQVFGLEFLMTFMLVAVVLSVIDTTRGARGLGSAPLAIGLSITAGICCCSPYTASMNPIRSLGPAVIMNRWDSHLVYWVGPMAGGLVAGLTYRCLLLYHQQTIVLQSSRIDLNRMLDGHRSE</sequence>
<accession>A0A8S1A887</accession>
<dbReference type="Proteomes" id="UP000494106">
    <property type="component" value="Unassembled WGS sequence"/>
</dbReference>
<keyword evidence="5" id="KW-0813">Transport</keyword>
<keyword evidence="3 6" id="KW-1133">Transmembrane helix</keyword>
<name>A0A8S1A887_ARCPL</name>
<dbReference type="OrthoDB" id="3222at2759"/>
<protein>
    <recommendedName>
        <fullName evidence="9">Aquaporin</fullName>
    </recommendedName>
</protein>
<feature type="transmembrane region" description="Helical" evidence="6">
    <location>
        <begin position="64"/>
        <end position="87"/>
    </location>
</feature>
<dbReference type="InterPro" id="IPR000425">
    <property type="entry name" value="MIP"/>
</dbReference>
<dbReference type="InterPro" id="IPR023271">
    <property type="entry name" value="Aquaporin-like"/>
</dbReference>
<dbReference type="Pfam" id="PF00230">
    <property type="entry name" value="MIP"/>
    <property type="match status" value="1"/>
</dbReference>
<evidence type="ECO:0000256" key="4">
    <source>
        <dbReference type="ARBA" id="ARBA00023136"/>
    </source>
</evidence>
<evidence type="ECO:0008006" key="9">
    <source>
        <dbReference type="Google" id="ProtNLM"/>
    </source>
</evidence>
<comment type="similarity">
    <text evidence="5">Belongs to the MIP/aquaporin (TC 1.A.8) family.</text>
</comment>
<comment type="subcellular location">
    <subcellularLocation>
        <location evidence="1">Membrane</location>
        <topology evidence="1">Multi-pass membrane protein</topology>
    </subcellularLocation>
</comment>
<proteinExistence type="inferred from homology"/>
<evidence type="ECO:0000313" key="7">
    <source>
        <dbReference type="EMBL" id="CAB3240761.1"/>
    </source>
</evidence>
<dbReference type="PANTHER" id="PTHR19139">
    <property type="entry name" value="AQUAPORIN TRANSPORTER"/>
    <property type="match status" value="1"/>
</dbReference>
<dbReference type="InterPro" id="IPR034294">
    <property type="entry name" value="Aquaporin_transptr"/>
</dbReference>
<evidence type="ECO:0000256" key="1">
    <source>
        <dbReference type="ARBA" id="ARBA00004141"/>
    </source>
</evidence>
<feature type="transmembrane region" description="Helical" evidence="6">
    <location>
        <begin position="183"/>
        <end position="204"/>
    </location>
</feature>
<evidence type="ECO:0000313" key="8">
    <source>
        <dbReference type="Proteomes" id="UP000494106"/>
    </source>
</evidence>
<feature type="transmembrane region" description="Helical" evidence="6">
    <location>
        <begin position="21"/>
        <end position="44"/>
    </location>
</feature>
<organism evidence="7 8">
    <name type="scientific">Arctia plantaginis</name>
    <name type="common">Wood tiger moth</name>
    <name type="synonym">Phalaena plantaginis</name>
    <dbReference type="NCBI Taxonomy" id="874455"/>
    <lineage>
        <taxon>Eukaryota</taxon>
        <taxon>Metazoa</taxon>
        <taxon>Ecdysozoa</taxon>
        <taxon>Arthropoda</taxon>
        <taxon>Hexapoda</taxon>
        <taxon>Insecta</taxon>
        <taxon>Pterygota</taxon>
        <taxon>Neoptera</taxon>
        <taxon>Endopterygota</taxon>
        <taxon>Lepidoptera</taxon>
        <taxon>Glossata</taxon>
        <taxon>Ditrysia</taxon>
        <taxon>Noctuoidea</taxon>
        <taxon>Erebidae</taxon>
        <taxon>Arctiinae</taxon>
        <taxon>Arctia</taxon>
    </lineage>
</organism>
<keyword evidence="4 6" id="KW-0472">Membrane</keyword>
<keyword evidence="8" id="KW-1185">Reference proteome</keyword>
<evidence type="ECO:0000256" key="3">
    <source>
        <dbReference type="ARBA" id="ARBA00022989"/>
    </source>
</evidence>
<dbReference type="GO" id="GO:0005886">
    <property type="term" value="C:plasma membrane"/>
    <property type="evidence" value="ECO:0007669"/>
    <property type="project" value="TreeGrafter"/>
</dbReference>